<evidence type="ECO:0000313" key="2">
    <source>
        <dbReference type="Proteomes" id="UP000790709"/>
    </source>
</evidence>
<name>A0ACB8ATU0_9AGAM</name>
<comment type="caution">
    <text evidence="1">The sequence shown here is derived from an EMBL/GenBank/DDBJ whole genome shotgun (WGS) entry which is preliminary data.</text>
</comment>
<feature type="non-terminal residue" evidence="1">
    <location>
        <position position="174"/>
    </location>
</feature>
<dbReference type="EMBL" id="MU267397">
    <property type="protein sequence ID" value="KAH7916971.1"/>
    <property type="molecule type" value="Genomic_DNA"/>
</dbReference>
<organism evidence="1 2">
    <name type="scientific">Leucogyrophana mollusca</name>
    <dbReference type="NCBI Taxonomy" id="85980"/>
    <lineage>
        <taxon>Eukaryota</taxon>
        <taxon>Fungi</taxon>
        <taxon>Dikarya</taxon>
        <taxon>Basidiomycota</taxon>
        <taxon>Agaricomycotina</taxon>
        <taxon>Agaricomycetes</taxon>
        <taxon>Agaricomycetidae</taxon>
        <taxon>Boletales</taxon>
        <taxon>Boletales incertae sedis</taxon>
        <taxon>Leucogyrophana</taxon>
    </lineage>
</organism>
<reference evidence="1" key="1">
    <citation type="journal article" date="2021" name="New Phytol.">
        <title>Evolutionary innovations through gain and loss of genes in the ectomycorrhizal Boletales.</title>
        <authorList>
            <person name="Wu G."/>
            <person name="Miyauchi S."/>
            <person name="Morin E."/>
            <person name="Kuo A."/>
            <person name="Drula E."/>
            <person name="Varga T."/>
            <person name="Kohler A."/>
            <person name="Feng B."/>
            <person name="Cao Y."/>
            <person name="Lipzen A."/>
            <person name="Daum C."/>
            <person name="Hundley H."/>
            <person name="Pangilinan J."/>
            <person name="Johnson J."/>
            <person name="Barry K."/>
            <person name="LaButti K."/>
            <person name="Ng V."/>
            <person name="Ahrendt S."/>
            <person name="Min B."/>
            <person name="Choi I.G."/>
            <person name="Park H."/>
            <person name="Plett J.M."/>
            <person name="Magnuson J."/>
            <person name="Spatafora J.W."/>
            <person name="Nagy L.G."/>
            <person name="Henrissat B."/>
            <person name="Grigoriev I.V."/>
            <person name="Yang Z.L."/>
            <person name="Xu J."/>
            <person name="Martin F.M."/>
        </authorList>
    </citation>
    <scope>NUCLEOTIDE SEQUENCE</scope>
    <source>
        <strain evidence="1">KUC20120723A-06</strain>
    </source>
</reference>
<sequence length="174" mass="19089">MLTCLNCSTSFDNATSHQNHVRGCGDVKTVIFKETGQKFTVEKNSNGKYSCYCSAPTCPKGQGFSSVQTLKNHMKKAGTEWIGKQGKLQGNQASKSPAQTPSRLQREEPEEEEGNRQESQAQDQGQQEQGTQSQAQQPAQEDQRKQSQDQEPAQANQGAQAQAQAQDPAQQSQE</sequence>
<gene>
    <name evidence="1" type="ORF">BV22DRAFT_1052784</name>
</gene>
<keyword evidence="2" id="KW-1185">Reference proteome</keyword>
<dbReference type="Proteomes" id="UP000790709">
    <property type="component" value="Unassembled WGS sequence"/>
</dbReference>
<accession>A0ACB8ATU0</accession>
<proteinExistence type="predicted"/>
<protein>
    <submittedName>
        <fullName evidence="1">Uncharacterized protein</fullName>
    </submittedName>
</protein>
<evidence type="ECO:0000313" key="1">
    <source>
        <dbReference type="EMBL" id="KAH7916971.1"/>
    </source>
</evidence>